<name>B2IIW4_BEII9</name>
<dbReference type="PANTHER" id="PTHR11739:SF4">
    <property type="entry name" value="CITRATE SYNTHASE, PEROXISOMAL"/>
    <property type="match status" value="1"/>
</dbReference>
<evidence type="ECO:0000256" key="4">
    <source>
        <dbReference type="ARBA" id="ARBA00022679"/>
    </source>
</evidence>
<dbReference type="InterPro" id="IPR016142">
    <property type="entry name" value="Citrate_synth-like_lrg_a-sub"/>
</dbReference>
<evidence type="ECO:0000313" key="6">
    <source>
        <dbReference type="Proteomes" id="UP000001695"/>
    </source>
</evidence>
<dbReference type="KEGG" id="bid:Bind_2580"/>
<dbReference type="InterPro" id="IPR016143">
    <property type="entry name" value="Citrate_synth-like_sm_a-sub"/>
</dbReference>
<dbReference type="GO" id="GO:0005975">
    <property type="term" value="P:carbohydrate metabolic process"/>
    <property type="evidence" value="ECO:0007669"/>
    <property type="project" value="TreeGrafter"/>
</dbReference>
<dbReference type="Gene3D" id="1.10.580.10">
    <property type="entry name" value="Citrate Synthase, domain 1"/>
    <property type="match status" value="1"/>
</dbReference>
<dbReference type="InterPro" id="IPR036969">
    <property type="entry name" value="Citrate_synthase_sf"/>
</dbReference>
<dbReference type="InterPro" id="IPR002020">
    <property type="entry name" value="Citrate_synthase"/>
</dbReference>
<protein>
    <recommendedName>
        <fullName evidence="3">citrate synthase (unknown stereospecificity)</fullName>
        <ecNumber evidence="3">2.3.3.16</ecNumber>
    </recommendedName>
</protein>
<accession>B2IIW4</accession>
<dbReference type="AlphaFoldDB" id="B2IIW4"/>
<dbReference type="Proteomes" id="UP000001695">
    <property type="component" value="Chromosome"/>
</dbReference>
<evidence type="ECO:0000256" key="3">
    <source>
        <dbReference type="ARBA" id="ARBA00012972"/>
    </source>
</evidence>
<gene>
    <name evidence="5" type="ordered locus">Bind_2580</name>
</gene>
<reference evidence="5 6" key="2">
    <citation type="journal article" date="2010" name="J. Bacteriol.">
        <title>Complete genome sequence of Beijerinckia indica subsp. indica.</title>
        <authorList>
            <person name="Tamas I."/>
            <person name="Dedysh S.N."/>
            <person name="Liesack W."/>
            <person name="Stott M.B."/>
            <person name="Alam M."/>
            <person name="Murrell J.C."/>
            <person name="Dunfield P.F."/>
        </authorList>
    </citation>
    <scope>NUCLEOTIDE SEQUENCE [LARGE SCALE GENOMIC DNA]</scope>
    <source>
        <strain evidence="6">ATCC 9039 / DSM 1715 / NCIMB 8712</strain>
    </source>
</reference>
<dbReference type="HOGENOM" id="CLU_025068_1_0_5"/>
<dbReference type="STRING" id="395963.Bind_2580"/>
<dbReference type="PANTHER" id="PTHR11739">
    <property type="entry name" value="CITRATE SYNTHASE"/>
    <property type="match status" value="1"/>
</dbReference>
<keyword evidence="6" id="KW-1185">Reference proteome</keyword>
<comment type="pathway">
    <text evidence="1">Carbohydrate metabolism; tricarboxylic acid cycle; isocitrate from oxaloacetate: step 1/2.</text>
</comment>
<dbReference type="GO" id="GO:0005829">
    <property type="term" value="C:cytosol"/>
    <property type="evidence" value="ECO:0007669"/>
    <property type="project" value="TreeGrafter"/>
</dbReference>
<dbReference type="UniPathway" id="UPA00223">
    <property type="reaction ID" value="UER00717"/>
</dbReference>
<dbReference type="Pfam" id="PF00285">
    <property type="entry name" value="Citrate_synt"/>
    <property type="match status" value="1"/>
</dbReference>
<organism evidence="5 6">
    <name type="scientific">Beijerinckia indica subsp. indica (strain ATCC 9039 / DSM 1715 / NCIMB 8712)</name>
    <dbReference type="NCBI Taxonomy" id="395963"/>
    <lineage>
        <taxon>Bacteria</taxon>
        <taxon>Pseudomonadati</taxon>
        <taxon>Pseudomonadota</taxon>
        <taxon>Alphaproteobacteria</taxon>
        <taxon>Hyphomicrobiales</taxon>
        <taxon>Beijerinckiaceae</taxon>
        <taxon>Beijerinckia</taxon>
    </lineage>
</organism>
<evidence type="ECO:0000256" key="1">
    <source>
        <dbReference type="ARBA" id="ARBA00004751"/>
    </source>
</evidence>
<dbReference type="GO" id="GO:0036440">
    <property type="term" value="F:citrate synthase activity"/>
    <property type="evidence" value="ECO:0007669"/>
    <property type="project" value="UniProtKB-EC"/>
</dbReference>
<evidence type="ECO:0000313" key="5">
    <source>
        <dbReference type="EMBL" id="ACB96176.1"/>
    </source>
</evidence>
<dbReference type="SUPFAM" id="SSF46955">
    <property type="entry name" value="Putative DNA-binding domain"/>
    <property type="match status" value="1"/>
</dbReference>
<sequence>MLDESCLHPVTTTTRSLGKVTVNDASRSELIDELYMTAREAAAELGVTINTLYSYVSRKRLRTRQVPGTRQRIYWRADIAHAKALLWKRAELNGRPDNTDITLLTPQAPFYRGRNAIDLSDHMTLEEVAALLWQVDEQQAFGAATPSVPVELSGMGNLLSHAMTTDKAIALLPFLEHANPRAFDLSHIGMCRTGADVLRWYAAILTDTDRPSNEPLHEQVAKHLKASAEVADAIRRLLVLSADHGFGAGTYAVRAVASSGVTAYRSVLAGLSIASGRESRLGRSEGIRQFLHEVADSADPRSVVVRRLRKGELIPGFDSPQPYEGQDPRAEAMLRHLEKIFGSHSLFKKVERSCKIVGETLDLYPSFALVNILFGQLVGLDRHRVLYVLGRCAGWVAHSIEQSQSGDFVAPSATYRGELPVPTGN</sequence>
<dbReference type="EMBL" id="CP001016">
    <property type="protein sequence ID" value="ACB96176.1"/>
    <property type="molecule type" value="Genomic_DNA"/>
</dbReference>
<dbReference type="EC" id="2.3.3.16" evidence="3"/>
<proteinExistence type="inferred from homology"/>
<evidence type="ECO:0000256" key="2">
    <source>
        <dbReference type="ARBA" id="ARBA00010566"/>
    </source>
</evidence>
<dbReference type="Gene3D" id="1.10.230.10">
    <property type="entry name" value="Cytochrome P450-Terp, domain 2"/>
    <property type="match status" value="1"/>
</dbReference>
<dbReference type="eggNOG" id="COG0789">
    <property type="taxonomic scope" value="Bacteria"/>
</dbReference>
<reference evidence="6" key="1">
    <citation type="submission" date="2008-03" db="EMBL/GenBank/DDBJ databases">
        <title>Complete sequence of chromosome of Beijerinckia indica subsp. indica ATCC 9039.</title>
        <authorList>
            <consortium name="US DOE Joint Genome Institute"/>
            <person name="Copeland A."/>
            <person name="Lucas S."/>
            <person name="Lapidus A."/>
            <person name="Glavina del Rio T."/>
            <person name="Dalin E."/>
            <person name="Tice H."/>
            <person name="Bruce D."/>
            <person name="Goodwin L."/>
            <person name="Pitluck S."/>
            <person name="LaButti K."/>
            <person name="Schmutz J."/>
            <person name="Larimer F."/>
            <person name="Land M."/>
            <person name="Hauser L."/>
            <person name="Kyrpides N."/>
            <person name="Mikhailova N."/>
            <person name="Dunfield P.F."/>
            <person name="Dedysh S.N."/>
            <person name="Liesack W."/>
            <person name="Saw J.H."/>
            <person name="Alam M."/>
            <person name="Chen Y."/>
            <person name="Murrell J.C."/>
            <person name="Richardson P."/>
        </authorList>
    </citation>
    <scope>NUCLEOTIDE SEQUENCE [LARGE SCALE GENOMIC DNA]</scope>
    <source>
        <strain evidence="6">ATCC 9039 / DSM 1715 / NCIMB 8712</strain>
    </source>
</reference>
<dbReference type="InterPro" id="IPR009061">
    <property type="entry name" value="DNA-bd_dom_put_sf"/>
</dbReference>
<keyword evidence="4" id="KW-0808">Transferase</keyword>
<dbReference type="SUPFAM" id="SSF48256">
    <property type="entry name" value="Citrate synthase"/>
    <property type="match status" value="1"/>
</dbReference>
<dbReference type="eggNOG" id="COG0372">
    <property type="taxonomic scope" value="Bacteria"/>
</dbReference>
<dbReference type="GO" id="GO:0006099">
    <property type="term" value="P:tricarboxylic acid cycle"/>
    <property type="evidence" value="ECO:0007669"/>
    <property type="project" value="UniProtKB-UniPathway"/>
</dbReference>
<comment type="similarity">
    <text evidence="2">Belongs to the citrate synthase family.</text>
</comment>